<dbReference type="InterPro" id="IPR014710">
    <property type="entry name" value="RmlC-like_jellyroll"/>
</dbReference>
<dbReference type="RefSeq" id="XP_002947395.1">
    <property type="nucleotide sequence ID" value="XM_002947349.1"/>
</dbReference>
<accession>D8TM52</accession>
<dbReference type="eggNOG" id="ENOG502S2TV">
    <property type="taxonomic scope" value="Eukaryota"/>
</dbReference>
<evidence type="ECO:0008006" key="4">
    <source>
        <dbReference type="Google" id="ProtNLM"/>
    </source>
</evidence>
<feature type="region of interest" description="Disordered" evidence="1">
    <location>
        <begin position="123"/>
        <end position="169"/>
    </location>
</feature>
<reference evidence="2 3" key="1">
    <citation type="journal article" date="2010" name="Science">
        <title>Genomic analysis of organismal complexity in the multicellular green alga Volvox carteri.</title>
        <authorList>
            <person name="Prochnik S.E."/>
            <person name="Umen J."/>
            <person name="Nedelcu A.M."/>
            <person name="Hallmann A."/>
            <person name="Miller S.M."/>
            <person name="Nishii I."/>
            <person name="Ferris P."/>
            <person name="Kuo A."/>
            <person name="Mitros T."/>
            <person name="Fritz-Laylin L.K."/>
            <person name="Hellsten U."/>
            <person name="Chapman J."/>
            <person name="Simakov O."/>
            <person name="Rensing S.A."/>
            <person name="Terry A."/>
            <person name="Pangilinan J."/>
            <person name="Kapitonov V."/>
            <person name="Jurka J."/>
            <person name="Salamov A."/>
            <person name="Shapiro H."/>
            <person name="Schmutz J."/>
            <person name="Grimwood J."/>
            <person name="Lindquist E."/>
            <person name="Lucas S."/>
            <person name="Grigoriev I.V."/>
            <person name="Schmitt R."/>
            <person name="Kirk D."/>
            <person name="Rokhsar D.S."/>
        </authorList>
    </citation>
    <scope>NUCLEOTIDE SEQUENCE [LARGE SCALE GENOMIC DNA]</scope>
    <source>
        <strain evidence="3">f. Nagariensis / Eve</strain>
    </source>
</reference>
<protein>
    <recommendedName>
        <fullName evidence="4">Cysteine dioxygenase</fullName>
    </recommendedName>
</protein>
<proteinExistence type="predicted"/>
<dbReference type="EMBL" id="GL378327">
    <property type="protein sequence ID" value="EFJ51443.1"/>
    <property type="molecule type" value="Genomic_DNA"/>
</dbReference>
<evidence type="ECO:0000256" key="1">
    <source>
        <dbReference type="SAM" id="MobiDB-lite"/>
    </source>
</evidence>
<gene>
    <name evidence="2" type="ORF">VOLCADRAFT_103476</name>
</gene>
<dbReference type="InParanoid" id="D8TM52"/>
<sequence>MYPASQPLRDVMQSVTQLPHCNMTAASAPASLAFARTVLTVLTQAASRLDDRHNHPARRTAAGGKQLLLASAVAAPPPAWFGPLATNAGGVLVFNLTDKQTAFEARIWQSDDVLNTQHIIQQHQPAADNGDGDDGTPAAETADNGQQNGNGGHQHHPSDSASDQIGQQTNRAAPVVDITGNALSVCYSSKPSLLLSVHTPKAPEGYSVELFLCKPGTGGQPEQRQKLEPRTIEVLKPAKAFAVALRPSNRTYWLSYDRAHKCIKYGRGYHMEETTEMTWDLDLDKDTAEQLFGSGVKMATLTATPFPSGGDKPLVGVDAARPRVQFDRLPLTKNRPPKVKDSAQLTLDDLDNPQFTFSADLPAACQVLYRNVTGSGIALDDELVNAIRYSIVTPGKTLYEILSKKDKEFGYLRITLGNELGDGPGIPYVVEIWPGNSKSPIHNHGNVCAVIRVLHGSISVQVHNELAEDLADDNANSSSSSSSSAREILPLTEVELVKGDVTWMDANWYQCHQLKNKAKDRGNFCATLQCYKYDEEDRIVWPYFDYIEDGSLHLFTPDTDLTYGCLTVSCTLDCTLTRLYSFQSHYQDDRQADSTTRQQFFSV</sequence>
<feature type="compositionally biased region" description="Polar residues" evidence="1">
    <location>
        <begin position="159"/>
        <end position="169"/>
    </location>
</feature>
<dbReference type="GeneID" id="9620358"/>
<evidence type="ECO:0000313" key="3">
    <source>
        <dbReference type="Proteomes" id="UP000001058"/>
    </source>
</evidence>
<dbReference type="AlphaFoldDB" id="D8TM52"/>
<dbReference type="OrthoDB" id="5946895at2759"/>
<name>D8TM52_VOLCA</name>
<dbReference type="Gene3D" id="2.60.120.10">
    <property type="entry name" value="Jelly Rolls"/>
    <property type="match status" value="1"/>
</dbReference>
<evidence type="ECO:0000313" key="2">
    <source>
        <dbReference type="EMBL" id="EFJ51443.1"/>
    </source>
</evidence>
<organism evidence="3">
    <name type="scientific">Volvox carteri f. nagariensis</name>
    <dbReference type="NCBI Taxonomy" id="3068"/>
    <lineage>
        <taxon>Eukaryota</taxon>
        <taxon>Viridiplantae</taxon>
        <taxon>Chlorophyta</taxon>
        <taxon>core chlorophytes</taxon>
        <taxon>Chlorophyceae</taxon>
        <taxon>CS clade</taxon>
        <taxon>Chlamydomonadales</taxon>
        <taxon>Volvocaceae</taxon>
        <taxon>Volvox</taxon>
    </lineage>
</organism>
<dbReference type="SUPFAM" id="SSF51182">
    <property type="entry name" value="RmlC-like cupins"/>
    <property type="match status" value="1"/>
</dbReference>
<dbReference type="KEGG" id="vcn:VOLCADRAFT_103476"/>
<keyword evidence="3" id="KW-1185">Reference proteome</keyword>
<dbReference type="InterPro" id="IPR011051">
    <property type="entry name" value="RmlC_Cupin_sf"/>
</dbReference>
<dbReference type="Proteomes" id="UP000001058">
    <property type="component" value="Unassembled WGS sequence"/>
</dbReference>